<feature type="compositionally biased region" description="Basic and acidic residues" evidence="1">
    <location>
        <begin position="238"/>
        <end position="249"/>
    </location>
</feature>
<comment type="caution">
    <text evidence="3">The sequence shown here is derived from an EMBL/GenBank/DDBJ whole genome shotgun (WGS) entry which is preliminary data.</text>
</comment>
<feature type="region of interest" description="Disordered" evidence="1">
    <location>
        <begin position="863"/>
        <end position="977"/>
    </location>
</feature>
<feature type="compositionally biased region" description="Polar residues" evidence="1">
    <location>
        <begin position="1325"/>
        <end position="1351"/>
    </location>
</feature>
<feature type="compositionally biased region" description="Basic residues" evidence="1">
    <location>
        <begin position="542"/>
        <end position="551"/>
    </location>
</feature>
<dbReference type="EMBL" id="JAFIRN010000010">
    <property type="protein sequence ID" value="KAG5841099.1"/>
    <property type="molecule type" value="Genomic_DNA"/>
</dbReference>
<evidence type="ECO:0000313" key="3">
    <source>
        <dbReference type="EMBL" id="KAG5841099.1"/>
    </source>
</evidence>
<organism evidence="3 4">
    <name type="scientific">Anguilla anguilla</name>
    <name type="common">European freshwater eel</name>
    <name type="synonym">Muraena anguilla</name>
    <dbReference type="NCBI Taxonomy" id="7936"/>
    <lineage>
        <taxon>Eukaryota</taxon>
        <taxon>Metazoa</taxon>
        <taxon>Chordata</taxon>
        <taxon>Craniata</taxon>
        <taxon>Vertebrata</taxon>
        <taxon>Euteleostomi</taxon>
        <taxon>Actinopterygii</taxon>
        <taxon>Neopterygii</taxon>
        <taxon>Teleostei</taxon>
        <taxon>Anguilliformes</taxon>
        <taxon>Anguillidae</taxon>
        <taxon>Anguilla</taxon>
    </lineage>
</organism>
<evidence type="ECO:0000256" key="1">
    <source>
        <dbReference type="SAM" id="MobiDB-lite"/>
    </source>
</evidence>
<dbReference type="PANTHER" id="PTHR22929:SF0">
    <property type="entry name" value="TRANSCRIPTION FACTOR TFIIIB COMPONENT B'' HOMOLOG"/>
    <property type="match status" value="1"/>
</dbReference>
<feature type="compositionally biased region" description="Acidic residues" evidence="1">
    <location>
        <begin position="695"/>
        <end position="709"/>
    </location>
</feature>
<feature type="compositionally biased region" description="Polar residues" evidence="1">
    <location>
        <begin position="764"/>
        <end position="774"/>
    </location>
</feature>
<dbReference type="PANTHER" id="PTHR22929">
    <property type="entry name" value="RNA POLYMERASE III TRANSCRIPTION INITIATION FACTOR B"/>
    <property type="match status" value="1"/>
</dbReference>
<dbReference type="SUPFAM" id="SSF46689">
    <property type="entry name" value="Homeodomain-like"/>
    <property type="match status" value="1"/>
</dbReference>
<evidence type="ECO:0000313" key="4">
    <source>
        <dbReference type="Proteomes" id="UP001044222"/>
    </source>
</evidence>
<feature type="compositionally biased region" description="Acidic residues" evidence="1">
    <location>
        <begin position="642"/>
        <end position="655"/>
    </location>
</feature>
<accession>A0A9D3M1Z1</accession>
<evidence type="ECO:0000259" key="2">
    <source>
        <dbReference type="SMART" id="SM00717"/>
    </source>
</evidence>
<feature type="compositionally biased region" description="Acidic residues" evidence="1">
    <location>
        <begin position="946"/>
        <end position="968"/>
    </location>
</feature>
<feature type="compositionally biased region" description="Basic residues" evidence="1">
    <location>
        <begin position="486"/>
        <end position="496"/>
    </location>
</feature>
<feature type="compositionally biased region" description="Polar residues" evidence="1">
    <location>
        <begin position="132"/>
        <end position="160"/>
    </location>
</feature>
<keyword evidence="4" id="KW-1185">Reference proteome</keyword>
<feature type="compositionally biased region" description="Polar residues" evidence="1">
    <location>
        <begin position="1113"/>
        <end position="1132"/>
    </location>
</feature>
<feature type="compositionally biased region" description="Basic residues" evidence="1">
    <location>
        <begin position="629"/>
        <end position="638"/>
    </location>
</feature>
<dbReference type="SMART" id="SM00717">
    <property type="entry name" value="SANT"/>
    <property type="match status" value="1"/>
</dbReference>
<proteinExistence type="predicted"/>
<feature type="region of interest" description="Disordered" evidence="1">
    <location>
        <begin position="1"/>
        <end position="272"/>
    </location>
</feature>
<feature type="compositionally biased region" description="Polar residues" evidence="1">
    <location>
        <begin position="205"/>
        <end position="217"/>
    </location>
</feature>
<dbReference type="InterPro" id="IPR001005">
    <property type="entry name" value="SANT/Myb"/>
</dbReference>
<dbReference type="Proteomes" id="UP001044222">
    <property type="component" value="Chromosome 10"/>
</dbReference>
<dbReference type="InterPro" id="IPR009057">
    <property type="entry name" value="Homeodomain-like_sf"/>
</dbReference>
<feature type="compositionally biased region" description="Low complexity" evidence="1">
    <location>
        <begin position="186"/>
        <end position="198"/>
    </location>
</feature>
<feature type="region of interest" description="Disordered" evidence="1">
    <location>
        <begin position="287"/>
        <end position="331"/>
    </location>
</feature>
<feature type="compositionally biased region" description="Basic and acidic residues" evidence="1">
    <location>
        <begin position="257"/>
        <end position="272"/>
    </location>
</feature>
<feature type="region of interest" description="Disordered" evidence="1">
    <location>
        <begin position="1622"/>
        <end position="1662"/>
    </location>
</feature>
<feature type="compositionally biased region" description="Acidic residues" evidence="1">
    <location>
        <begin position="727"/>
        <end position="736"/>
    </location>
</feature>
<feature type="compositionally biased region" description="Acidic residues" evidence="1">
    <location>
        <begin position="316"/>
        <end position="326"/>
    </location>
</feature>
<feature type="compositionally biased region" description="Basic and acidic residues" evidence="1">
    <location>
        <begin position="820"/>
        <end position="838"/>
    </location>
</feature>
<dbReference type="InterPro" id="IPR039467">
    <property type="entry name" value="TFIIIB_B''_Myb"/>
</dbReference>
<feature type="compositionally biased region" description="Polar residues" evidence="1">
    <location>
        <begin position="1242"/>
        <end position="1253"/>
    </location>
</feature>
<dbReference type="GO" id="GO:0000126">
    <property type="term" value="C:transcription factor TFIIIB complex"/>
    <property type="evidence" value="ECO:0007669"/>
    <property type="project" value="TreeGrafter"/>
</dbReference>
<feature type="compositionally biased region" description="Acidic residues" evidence="1">
    <location>
        <begin position="556"/>
        <end position="570"/>
    </location>
</feature>
<feature type="compositionally biased region" description="Polar residues" evidence="1">
    <location>
        <begin position="1644"/>
        <end position="1655"/>
    </location>
</feature>
<feature type="compositionally biased region" description="Basic residues" evidence="1">
    <location>
        <begin position="660"/>
        <end position="670"/>
    </location>
</feature>
<feature type="compositionally biased region" description="Polar residues" evidence="1">
    <location>
        <begin position="1271"/>
        <end position="1285"/>
    </location>
</feature>
<feature type="compositionally biased region" description="Basic and acidic residues" evidence="1">
    <location>
        <begin position="614"/>
        <end position="628"/>
    </location>
</feature>
<dbReference type="Pfam" id="PF15963">
    <property type="entry name" value="Myb_DNA-bind_7"/>
    <property type="match status" value="1"/>
</dbReference>
<gene>
    <name evidence="3" type="ORF">ANANG_G00196010</name>
</gene>
<feature type="domain" description="Myb-like" evidence="2">
    <location>
        <begin position="390"/>
        <end position="438"/>
    </location>
</feature>
<protein>
    <recommendedName>
        <fullName evidence="2">Myb-like domain-containing protein</fullName>
    </recommendedName>
</protein>
<feature type="compositionally biased region" description="Acidic residues" evidence="1">
    <location>
        <begin position="601"/>
        <end position="613"/>
    </location>
</feature>
<dbReference type="GO" id="GO:0070898">
    <property type="term" value="P:RNA polymerase III preinitiation complex assembly"/>
    <property type="evidence" value="ECO:0007669"/>
    <property type="project" value="TreeGrafter"/>
</dbReference>
<feature type="compositionally biased region" description="Polar residues" evidence="1">
    <location>
        <begin position="175"/>
        <end position="185"/>
    </location>
</feature>
<dbReference type="GO" id="GO:0001156">
    <property type="term" value="F:TFIIIC-class transcription factor complex binding"/>
    <property type="evidence" value="ECO:0007669"/>
    <property type="project" value="TreeGrafter"/>
</dbReference>
<feature type="region of interest" description="Disordered" evidence="1">
    <location>
        <begin position="1085"/>
        <end position="1424"/>
    </location>
</feature>
<sequence>MMRRSRISVRPNIARPGGRSLPGSQEGQHGQGATAVDTTHAAGTEGKGPDSGAVIDPGQPVEQSAETAAGLNTSQDTSPEKIIPPDLGEEDQNGGTPNDRPLMSTTPQRRKRFSAMPNLSKPRATPAPRTPKSPSLQPQVTSQDQTGPVSPVAPTTSCSEPPSEKNKKRTRKSSGRQSVSPESKASSSQPVQSEPVPSYGKLSPVNASPQEGPSTQHYPLKLVGPLEDRRRIAKARKLKEMMRLENRKEKSQRKSKPHEDDFSSPLDHSKMTMRDLIYYLPDTNPMKSAVMEEQKQDEQFTPPFPSQELPPTKPEVEEEEDEEDDDGAMKDEDLLVPKVKVAEDGSLVIDEESLTVRVTRAQGPSIVEGNDPVFERGSTTTYTSFRNLKYSKPWSDKETDMFYLALSMVGSDFSMMCYLFPHRDRKEVKNKFKREEKTSSWRIDKAFREKRPFDMEFFSSLLELVLAADKRKRDKSKPKGSSGEKPKRKRKCKKASVKGASEGQAAKDGELDCDVAEGNLETAEKENEDCSNVAKAEDSKKGTRKTRKRVKKSEGEEQEEEKPDSTENQEEEVKPKRRKKMANGKKASVKGASEGQATGDGELDADVAEGDMETAEKENEDCSKDSAKGTRKKRKRVKKSEEEEQAEEDPDSAEEQEVKVKKKRQKKMANGKKASLKGTDEDQLSPDVEVGDGVAEGDLEASDVTDEDGTNVTATTKEVQKQKKGEEEEEQEEEEPDSTKEKADGRKKKQSKKNPDDGAILVNVTENEAASVQSDAEEAVGSETMGSTVEGQLDEPVRVPSAEAEPSLVRGRSTENIPDSEEKTLDSSRREEEECRADDVSLFEISDCSALLESVFAIDGSTLPLTDEESPVGDQQGAPDVSPTDGQKLINNSRVEGQESPPSSLPPPEATSPKGRGQLPETELWPRAGTHQESHPSSKLNMGERSEEEDHDEGGWEDTEVEEEEEKEVQDQVQVEEQGSPCHTEILSQEQVLVPLGLHSLELLSNELQIPAGVSDAPGPGASADAQRSVPGCERAEDECVELSEHHLNLLVDVIESLSPHLVGGMQAEDDDEVARTLLTLSNPDLQFPTETANALDPPHSAPVEEQEPESEQAGQSQCSGQAPQSVTSDLPVTSAPVDEAETCPVKEPVTSEEGESIATTGNVMPDSEPLCSDSLVQSSAPLGRRSRFPKPRPNLGLATRAPRTPLRGSTAAPCPGPVSCAAPPTVNTESPMPSEEERSDQNLITNKESASVQIEGEGSGKEKLLEPGALSTQSETLCSDSLVQSVPLVRRSRFPKPRPNLGRSTRAPHTAPSQNPATPKPVDDSSSTPLEGSSTLTPVQESPTCSSSDLSAEVIDQKALTEGSSETQNTEEERPTVETGAASSSFIAPLGPSQPCPGPSFTDPVPGTGGEETAEGAPASTGVPENELVLADEDASSSADESRQAAGIEAPGVCFDGDASAFITKECMEGLSWADGGEEEPTFILTLFAVPPLEIGDYQTGPEALGLAAENPFSPPTSMIADPQSGPLPAISEPHCESLSVETAEAGSGCDSVTHLVLSDALIPVCEEQEEGPAQHWTGLQEQRPHTAPSQTAGEKSLTAVMNNDAEGLTELCDLPQEERGVAASTENKENSGGGEEPLLGSHSAQNSCESLSGETAEAGSGCDSVTHLVLNDAFIPVCEELEEGPAQHWTGLQEQRPHTAPSQTAGETSLTAVMEEVGLAVLEKGMESISGGVEPLFSCHKTQNSSEPLSVETAEAGSGCGSVTHLVLSDAFIPVCEEQEEGPAQHWIGLQEQRPHTAPPKLQGEDSLTAVMVTACV</sequence>
<reference evidence="3" key="1">
    <citation type="submission" date="2021-01" db="EMBL/GenBank/DDBJ databases">
        <title>A chromosome-scale assembly of European eel, Anguilla anguilla.</title>
        <authorList>
            <person name="Henkel C."/>
            <person name="Jong-Raadsen S.A."/>
            <person name="Dufour S."/>
            <person name="Weltzien F.-A."/>
            <person name="Palstra A.P."/>
            <person name="Pelster B."/>
            <person name="Spaink H.P."/>
            <person name="Van Den Thillart G.E."/>
            <person name="Jansen H."/>
            <person name="Zahm M."/>
            <person name="Klopp C."/>
            <person name="Cedric C."/>
            <person name="Louis A."/>
            <person name="Berthelot C."/>
            <person name="Parey E."/>
            <person name="Roest Crollius H."/>
            <person name="Montfort J."/>
            <person name="Robinson-Rechavi M."/>
            <person name="Bucao C."/>
            <person name="Bouchez O."/>
            <person name="Gislard M."/>
            <person name="Lluch J."/>
            <person name="Milhes M."/>
            <person name="Lampietro C."/>
            <person name="Lopez Roques C."/>
            <person name="Donnadieu C."/>
            <person name="Braasch I."/>
            <person name="Desvignes T."/>
            <person name="Postlethwait J."/>
            <person name="Bobe J."/>
            <person name="Guiguen Y."/>
            <person name="Dirks R."/>
        </authorList>
    </citation>
    <scope>NUCLEOTIDE SEQUENCE</scope>
    <source>
        <strain evidence="3">Tag_6206</strain>
        <tissue evidence="3">Liver</tissue>
    </source>
</reference>
<feature type="region of interest" description="Disordered" evidence="1">
    <location>
        <begin position="470"/>
        <end position="838"/>
    </location>
</feature>
<name>A0A9D3M1Z1_ANGAN</name>
<feature type="compositionally biased region" description="Polar residues" evidence="1">
    <location>
        <begin position="61"/>
        <end position="77"/>
    </location>
</feature>